<evidence type="ECO:0000313" key="2">
    <source>
        <dbReference type="Proteomes" id="UP000887116"/>
    </source>
</evidence>
<keyword evidence="2" id="KW-1185">Reference proteome</keyword>
<dbReference type="AlphaFoldDB" id="A0A8X6L7U2"/>
<proteinExistence type="predicted"/>
<protein>
    <submittedName>
        <fullName evidence="1">Uncharacterized protein</fullName>
    </submittedName>
</protein>
<comment type="caution">
    <text evidence="1">The sequence shown here is derived from an EMBL/GenBank/DDBJ whole genome shotgun (WGS) entry which is preliminary data.</text>
</comment>
<reference evidence="1" key="1">
    <citation type="submission" date="2020-07" db="EMBL/GenBank/DDBJ databases">
        <title>Multicomponent nature underlies the extraordinary mechanical properties of spider dragline silk.</title>
        <authorList>
            <person name="Kono N."/>
            <person name="Nakamura H."/>
            <person name="Mori M."/>
            <person name="Yoshida Y."/>
            <person name="Ohtoshi R."/>
            <person name="Malay A.D."/>
            <person name="Moran D.A.P."/>
            <person name="Tomita M."/>
            <person name="Numata K."/>
            <person name="Arakawa K."/>
        </authorList>
    </citation>
    <scope>NUCLEOTIDE SEQUENCE</scope>
</reference>
<evidence type="ECO:0000313" key="1">
    <source>
        <dbReference type="EMBL" id="GFQ98536.1"/>
    </source>
</evidence>
<accession>A0A8X6L7U2</accession>
<dbReference type="EMBL" id="BMAO01034732">
    <property type="protein sequence ID" value="GFQ98536.1"/>
    <property type="molecule type" value="Genomic_DNA"/>
</dbReference>
<organism evidence="1 2">
    <name type="scientific">Trichonephila clavata</name>
    <name type="common">Joro spider</name>
    <name type="synonym">Nephila clavata</name>
    <dbReference type="NCBI Taxonomy" id="2740835"/>
    <lineage>
        <taxon>Eukaryota</taxon>
        <taxon>Metazoa</taxon>
        <taxon>Ecdysozoa</taxon>
        <taxon>Arthropoda</taxon>
        <taxon>Chelicerata</taxon>
        <taxon>Arachnida</taxon>
        <taxon>Araneae</taxon>
        <taxon>Araneomorphae</taxon>
        <taxon>Entelegynae</taxon>
        <taxon>Araneoidea</taxon>
        <taxon>Nephilidae</taxon>
        <taxon>Trichonephila</taxon>
    </lineage>
</organism>
<dbReference type="Proteomes" id="UP000887116">
    <property type="component" value="Unassembled WGS sequence"/>
</dbReference>
<sequence>MALLVLLEGNSFFAHVAVPLKLRSVCVEYCFLLGRRNLFSNTRWKIIYQRSISTFPLEPELQIFSNRWQ</sequence>
<gene>
    <name evidence="1" type="ORF">TNCT_644891</name>
</gene>
<name>A0A8X6L7U2_TRICU</name>